<accession>B6EQI5</accession>
<evidence type="ECO:0000313" key="1">
    <source>
        <dbReference type="EMBL" id="CAQ80958.1"/>
    </source>
</evidence>
<dbReference type="InterPro" id="IPR036388">
    <property type="entry name" value="WH-like_DNA-bd_sf"/>
</dbReference>
<sequence length="85" mass="9644">MENELKLLKIVLKADLTKVELKIVVYLLNTGDKTVKLTNPEMACACGILPANFRRALKKLEENQVVGRRKDGIYIRSINSWKASK</sequence>
<organism evidence="1 2">
    <name type="scientific">Aliivibrio salmonicida (strain LFI1238)</name>
    <name type="common">Vibrio salmonicida (strain LFI1238)</name>
    <dbReference type="NCBI Taxonomy" id="316275"/>
    <lineage>
        <taxon>Bacteria</taxon>
        <taxon>Pseudomonadati</taxon>
        <taxon>Pseudomonadota</taxon>
        <taxon>Gammaproteobacteria</taxon>
        <taxon>Vibrionales</taxon>
        <taxon>Vibrionaceae</taxon>
        <taxon>Aliivibrio</taxon>
    </lineage>
</organism>
<name>B6EQI5_ALISL</name>
<dbReference type="eggNOG" id="COG0664">
    <property type="taxonomic scope" value="Bacteria"/>
</dbReference>
<evidence type="ECO:0000313" key="2">
    <source>
        <dbReference type="Proteomes" id="UP000001730"/>
    </source>
</evidence>
<dbReference type="InterPro" id="IPR036390">
    <property type="entry name" value="WH_DNA-bd_sf"/>
</dbReference>
<dbReference type="KEGG" id="vsa:VSAL_II0204"/>
<proteinExistence type="predicted"/>
<keyword evidence="2" id="KW-1185">Reference proteome</keyword>
<dbReference type="HOGENOM" id="CLU_2505450_0_0_6"/>
<dbReference type="EMBL" id="FM178380">
    <property type="protein sequence ID" value="CAQ80958.1"/>
    <property type="molecule type" value="Genomic_DNA"/>
</dbReference>
<dbReference type="Proteomes" id="UP000001730">
    <property type="component" value="Chromosome 2"/>
</dbReference>
<dbReference type="SUPFAM" id="SSF46785">
    <property type="entry name" value="Winged helix' DNA-binding domain"/>
    <property type="match status" value="1"/>
</dbReference>
<protein>
    <submittedName>
        <fullName evidence="1">Uncharacterized protein</fullName>
    </submittedName>
</protein>
<dbReference type="AlphaFoldDB" id="B6EQI5"/>
<dbReference type="Gene3D" id="1.10.10.10">
    <property type="entry name" value="Winged helix-like DNA-binding domain superfamily/Winged helix DNA-binding domain"/>
    <property type="match status" value="1"/>
</dbReference>
<gene>
    <name evidence="1" type="ordered locus">VSAL_II0204</name>
</gene>
<dbReference type="RefSeq" id="WP_012551593.1">
    <property type="nucleotide sequence ID" value="NC_011313.1"/>
</dbReference>
<reference evidence="1 2" key="1">
    <citation type="journal article" date="2008" name="BMC Genomics">
        <title>The genome sequence of the fish pathogen Aliivibrio salmonicida strain LFI1238 shows extensive evidence of gene decay.</title>
        <authorList>
            <person name="Hjerde E."/>
            <person name="Lorentzen M.S."/>
            <person name="Holden M.T."/>
            <person name="Seeger K."/>
            <person name="Paulsen S."/>
            <person name="Bason N."/>
            <person name="Churcher C."/>
            <person name="Harris D."/>
            <person name="Norbertczak H."/>
            <person name="Quail M.A."/>
            <person name="Sanders S."/>
            <person name="Thurston S."/>
            <person name="Parkhill J."/>
            <person name="Willassen N.P."/>
            <person name="Thomson N.R."/>
        </authorList>
    </citation>
    <scope>NUCLEOTIDE SEQUENCE [LARGE SCALE GENOMIC DNA]</scope>
    <source>
        <strain evidence="1 2">LFI1238</strain>
    </source>
</reference>